<dbReference type="Gene3D" id="2.20.200.10">
    <property type="entry name" value="Outer membrane efflux proteins (OEP)"/>
    <property type="match status" value="1"/>
</dbReference>
<dbReference type="PANTHER" id="PTHR30203:SF32">
    <property type="entry name" value="CATION EFFLUX SYSTEM PROTEIN CUSC"/>
    <property type="match status" value="1"/>
</dbReference>
<evidence type="ECO:0000256" key="3">
    <source>
        <dbReference type="SAM" id="MobiDB-lite"/>
    </source>
</evidence>
<evidence type="ECO:0000313" key="5">
    <source>
        <dbReference type="Proteomes" id="UP000529637"/>
    </source>
</evidence>
<dbReference type="AlphaFoldDB" id="A0A7Y6NK04"/>
<organism evidence="4 5">
    <name type="scientific">Piscinibacter koreensis</name>
    <dbReference type="NCBI Taxonomy" id="2742824"/>
    <lineage>
        <taxon>Bacteria</taxon>
        <taxon>Pseudomonadati</taxon>
        <taxon>Pseudomonadota</taxon>
        <taxon>Betaproteobacteria</taxon>
        <taxon>Burkholderiales</taxon>
        <taxon>Sphaerotilaceae</taxon>
        <taxon>Piscinibacter</taxon>
    </lineage>
</organism>
<evidence type="ECO:0000256" key="1">
    <source>
        <dbReference type="ARBA" id="ARBA00007613"/>
    </source>
</evidence>
<keyword evidence="5" id="KW-1185">Reference proteome</keyword>
<comment type="subcellular location">
    <subcellularLocation>
        <location evidence="2">Cell membrane</location>
        <topology evidence="2">Lipid-anchor</topology>
    </subcellularLocation>
</comment>
<comment type="similarity">
    <text evidence="1 2">Belongs to the outer membrane factor (OMF) (TC 1.B.17) family.</text>
</comment>
<keyword evidence="2" id="KW-1134">Transmembrane beta strand</keyword>
<accession>A0A7Y6NK04</accession>
<dbReference type="InterPro" id="IPR010131">
    <property type="entry name" value="MdtP/NodT-like"/>
</dbReference>
<keyword evidence="2" id="KW-0564">Palmitate</keyword>
<dbReference type="GO" id="GO:0005886">
    <property type="term" value="C:plasma membrane"/>
    <property type="evidence" value="ECO:0007669"/>
    <property type="project" value="UniProtKB-SubCell"/>
</dbReference>
<dbReference type="InterPro" id="IPR003423">
    <property type="entry name" value="OMP_efflux"/>
</dbReference>
<name>A0A7Y6NK04_9BURK</name>
<dbReference type="GO" id="GO:0015562">
    <property type="term" value="F:efflux transmembrane transporter activity"/>
    <property type="evidence" value="ECO:0007669"/>
    <property type="project" value="InterPro"/>
</dbReference>
<feature type="region of interest" description="Disordered" evidence="3">
    <location>
        <begin position="465"/>
        <end position="518"/>
    </location>
</feature>
<dbReference type="PROSITE" id="PS51257">
    <property type="entry name" value="PROKAR_LIPOPROTEIN"/>
    <property type="match status" value="1"/>
</dbReference>
<dbReference type="Gene3D" id="1.20.1600.10">
    <property type="entry name" value="Outer membrane efflux proteins (OEP)"/>
    <property type="match status" value="1"/>
</dbReference>
<dbReference type="Pfam" id="PF02321">
    <property type="entry name" value="OEP"/>
    <property type="match status" value="2"/>
</dbReference>
<reference evidence="4 5" key="1">
    <citation type="submission" date="2020-06" db="EMBL/GenBank/DDBJ databases">
        <title>Schlegella sp. ID0723 isolated from air conditioner.</title>
        <authorList>
            <person name="Kim D.Y."/>
            <person name="Kim D.-U."/>
        </authorList>
    </citation>
    <scope>NUCLEOTIDE SEQUENCE [LARGE SCALE GENOMIC DNA]</scope>
    <source>
        <strain evidence="4 5">ID0723</strain>
    </source>
</reference>
<proteinExistence type="inferred from homology"/>
<comment type="caution">
    <text evidence="4">The sequence shown here is derived from an EMBL/GenBank/DDBJ whole genome shotgun (WGS) entry which is preliminary data.</text>
</comment>
<dbReference type="NCBIfam" id="TIGR01845">
    <property type="entry name" value="outer_NodT"/>
    <property type="match status" value="1"/>
</dbReference>
<evidence type="ECO:0000313" key="4">
    <source>
        <dbReference type="EMBL" id="NUZ04524.1"/>
    </source>
</evidence>
<protein>
    <submittedName>
        <fullName evidence="4">Efflux transporter outer membrane subunit</fullName>
    </submittedName>
</protein>
<dbReference type="SUPFAM" id="SSF56954">
    <property type="entry name" value="Outer membrane efflux proteins (OEP)"/>
    <property type="match status" value="1"/>
</dbReference>
<evidence type="ECO:0000256" key="2">
    <source>
        <dbReference type="RuleBase" id="RU362097"/>
    </source>
</evidence>
<sequence>MRVALLAAALALAGCTSLIPRYERPEPPVAATYTADLLPGGAGTTAAADIPWQTFFGDARLRTLIQVALDNNRDLRASALAIERARALYNVQRASGFPTVGVGVGGQLQPNPKELGGGTSQLYTAGLAVPSWEIDFFGRIRSLSEAALAQFLATEEARRAAQISLIAAVANTYFAALADDELLAVTEQTLATREETLRLTRLRFDVGASSEFELRQAESLLESARATLAQQVRQRALDENALVLLLGQPVPADLPPGLRLADQQLVTDLPAGLPSELLTRRPDIRQAEQLLLSANANIGAARAAFFPSISLTGSVGVASTRLGSLFTNGTFAWSVAPQMLLPIFDAGRNRANLAVAEADRDLALARYERSIQTAFREVSDALAGRATLTEQVRALNAQSNAEAVRFRLADLRYRSGASSFLDVLDAQRALFQVQQAALQVRAAQVQNLVTLYQVLGGGWTDPASAPPADAAAGSAGGTPAAAPTSATATPKPVPMPGALPPGTETRLPSNPVPPAPAR</sequence>
<feature type="compositionally biased region" description="Low complexity" evidence="3">
    <location>
        <begin position="465"/>
        <end position="490"/>
    </location>
</feature>
<gene>
    <name evidence="4" type="ORF">HQN59_02010</name>
</gene>
<dbReference type="PANTHER" id="PTHR30203">
    <property type="entry name" value="OUTER MEMBRANE CATION EFFLUX PROTEIN"/>
    <property type="match status" value="1"/>
</dbReference>
<dbReference type="Proteomes" id="UP000529637">
    <property type="component" value="Unassembled WGS sequence"/>
</dbReference>
<dbReference type="EMBL" id="JABWMJ010000001">
    <property type="protein sequence ID" value="NUZ04524.1"/>
    <property type="molecule type" value="Genomic_DNA"/>
</dbReference>
<keyword evidence="2" id="KW-0472">Membrane</keyword>
<keyword evidence="2" id="KW-0449">Lipoprotein</keyword>
<keyword evidence="2" id="KW-0812">Transmembrane</keyword>